<protein>
    <recommendedName>
        <fullName evidence="4">Secreted protein</fullName>
    </recommendedName>
</protein>
<keyword evidence="3" id="KW-1185">Reference proteome</keyword>
<reference evidence="2 3" key="1">
    <citation type="submission" date="2021-06" db="EMBL/GenBank/DDBJ databases">
        <authorList>
            <person name="Palmer J.M."/>
        </authorList>
    </citation>
    <scope>NUCLEOTIDE SEQUENCE [LARGE SCALE GENOMIC DNA]</scope>
    <source>
        <strain evidence="3">if_2019</strain>
        <tissue evidence="2">Muscle</tissue>
    </source>
</reference>
<dbReference type="EMBL" id="JAHRIQ010016440">
    <property type="protein sequence ID" value="MEQ2226835.1"/>
    <property type="molecule type" value="Genomic_DNA"/>
</dbReference>
<feature type="chain" id="PRO_5047378749" description="Secreted protein" evidence="1">
    <location>
        <begin position="26"/>
        <end position="100"/>
    </location>
</feature>
<sequence length="100" mass="11676">MQLSVCELWRLIFTSLTILLTLTGGKINVSSSPAQWPVVKRNNLLCHAIFSHTLQIRNFFMQINVKLLCTTRVWDYVCTLKYQWNIFSLKGSEKLKNIEK</sequence>
<evidence type="ECO:0000313" key="3">
    <source>
        <dbReference type="Proteomes" id="UP001482620"/>
    </source>
</evidence>
<evidence type="ECO:0000313" key="2">
    <source>
        <dbReference type="EMBL" id="MEQ2226835.1"/>
    </source>
</evidence>
<feature type="signal peptide" evidence="1">
    <location>
        <begin position="1"/>
        <end position="25"/>
    </location>
</feature>
<proteinExistence type="predicted"/>
<accession>A0ABV0T396</accession>
<keyword evidence="1" id="KW-0732">Signal</keyword>
<organism evidence="2 3">
    <name type="scientific">Ilyodon furcidens</name>
    <name type="common">goldbreast splitfin</name>
    <dbReference type="NCBI Taxonomy" id="33524"/>
    <lineage>
        <taxon>Eukaryota</taxon>
        <taxon>Metazoa</taxon>
        <taxon>Chordata</taxon>
        <taxon>Craniata</taxon>
        <taxon>Vertebrata</taxon>
        <taxon>Euteleostomi</taxon>
        <taxon>Actinopterygii</taxon>
        <taxon>Neopterygii</taxon>
        <taxon>Teleostei</taxon>
        <taxon>Neoteleostei</taxon>
        <taxon>Acanthomorphata</taxon>
        <taxon>Ovalentaria</taxon>
        <taxon>Atherinomorphae</taxon>
        <taxon>Cyprinodontiformes</taxon>
        <taxon>Goodeidae</taxon>
        <taxon>Ilyodon</taxon>
    </lineage>
</organism>
<name>A0ABV0T396_9TELE</name>
<comment type="caution">
    <text evidence="2">The sequence shown here is derived from an EMBL/GenBank/DDBJ whole genome shotgun (WGS) entry which is preliminary data.</text>
</comment>
<evidence type="ECO:0008006" key="4">
    <source>
        <dbReference type="Google" id="ProtNLM"/>
    </source>
</evidence>
<evidence type="ECO:0000256" key="1">
    <source>
        <dbReference type="SAM" id="SignalP"/>
    </source>
</evidence>
<gene>
    <name evidence="2" type="ORF">ILYODFUR_031377</name>
</gene>
<dbReference type="Proteomes" id="UP001482620">
    <property type="component" value="Unassembled WGS sequence"/>
</dbReference>